<comment type="similarity">
    <text evidence="1">Belongs to the protein kinase superfamily. AGC Ser/Thr protein kinase family.</text>
</comment>
<feature type="region of interest" description="Disordered" evidence="10">
    <location>
        <begin position="81"/>
        <end position="102"/>
    </location>
</feature>
<name>A0AAJ8JRC2_9TREE</name>
<evidence type="ECO:0000256" key="2">
    <source>
        <dbReference type="ARBA" id="ARBA00012513"/>
    </source>
</evidence>
<dbReference type="InterPro" id="IPR011009">
    <property type="entry name" value="Kinase-like_dom_sf"/>
</dbReference>
<keyword evidence="7" id="KW-0067">ATP-binding</keyword>
<evidence type="ECO:0000256" key="8">
    <source>
        <dbReference type="ARBA" id="ARBA00047899"/>
    </source>
</evidence>
<reference evidence="12" key="1">
    <citation type="submission" date="2016-06" db="EMBL/GenBank/DDBJ databases">
        <authorList>
            <person name="Cuomo C."/>
            <person name="Litvintseva A."/>
            <person name="Heitman J."/>
            <person name="Chen Y."/>
            <person name="Sun S."/>
            <person name="Springer D."/>
            <person name="Dromer F."/>
            <person name="Young S."/>
            <person name="Zeng Q."/>
            <person name="Chapman S."/>
            <person name="Gujja S."/>
            <person name="Saif S."/>
            <person name="Birren B."/>
        </authorList>
    </citation>
    <scope>NUCLEOTIDE SEQUENCE</scope>
    <source>
        <strain evidence="12">CBS 7841</strain>
    </source>
</reference>
<dbReference type="EC" id="2.7.11.1" evidence="2"/>
<evidence type="ECO:0000256" key="3">
    <source>
        <dbReference type="ARBA" id="ARBA00022527"/>
    </source>
</evidence>
<keyword evidence="4" id="KW-0808">Transferase</keyword>
<dbReference type="PANTHER" id="PTHR24356">
    <property type="entry name" value="SERINE/THREONINE-PROTEIN KINASE"/>
    <property type="match status" value="1"/>
</dbReference>
<dbReference type="PROSITE" id="PS50011">
    <property type="entry name" value="PROTEIN_KINASE_DOM"/>
    <property type="match status" value="1"/>
</dbReference>
<evidence type="ECO:0000256" key="1">
    <source>
        <dbReference type="ARBA" id="ARBA00009903"/>
    </source>
</evidence>
<protein>
    <recommendedName>
        <fullName evidence="2">non-specific serine/threonine protein kinase</fullName>
        <ecNumber evidence="2">2.7.11.1</ecNumber>
    </recommendedName>
</protein>
<evidence type="ECO:0000256" key="4">
    <source>
        <dbReference type="ARBA" id="ARBA00022679"/>
    </source>
</evidence>
<dbReference type="Gene3D" id="3.30.200.20">
    <property type="entry name" value="Phosphorylase Kinase, domain 1"/>
    <property type="match status" value="1"/>
</dbReference>
<evidence type="ECO:0000256" key="5">
    <source>
        <dbReference type="ARBA" id="ARBA00022741"/>
    </source>
</evidence>
<reference evidence="12" key="3">
    <citation type="submission" date="2024-01" db="EMBL/GenBank/DDBJ databases">
        <authorList>
            <person name="Coelho M.A."/>
            <person name="David-Palma M."/>
            <person name="Shea T."/>
            <person name="Sun S."/>
            <person name="Cuomo C.A."/>
            <person name="Heitman J."/>
        </authorList>
    </citation>
    <scope>NUCLEOTIDE SEQUENCE</scope>
    <source>
        <strain evidence="12">CBS 7841</strain>
    </source>
</reference>
<accession>A0AAJ8JRC2</accession>
<dbReference type="Proteomes" id="UP000094043">
    <property type="component" value="Chromosome 2"/>
</dbReference>
<dbReference type="InterPro" id="IPR045270">
    <property type="entry name" value="STKc_AGC"/>
</dbReference>
<dbReference type="EMBL" id="CP143785">
    <property type="protein sequence ID" value="WVN86937.1"/>
    <property type="molecule type" value="Genomic_DNA"/>
</dbReference>
<evidence type="ECO:0000256" key="6">
    <source>
        <dbReference type="ARBA" id="ARBA00022777"/>
    </source>
</evidence>
<evidence type="ECO:0000313" key="13">
    <source>
        <dbReference type="Proteomes" id="UP000094043"/>
    </source>
</evidence>
<evidence type="ECO:0000256" key="7">
    <source>
        <dbReference type="ARBA" id="ARBA00022840"/>
    </source>
</evidence>
<gene>
    <name evidence="12" type="ORF">L203_102112</name>
</gene>
<feature type="domain" description="Protein kinase" evidence="11">
    <location>
        <begin position="115"/>
        <end position="436"/>
    </location>
</feature>
<dbReference type="CDD" id="cd05123">
    <property type="entry name" value="STKc_AGC"/>
    <property type="match status" value="1"/>
</dbReference>
<comment type="catalytic activity">
    <reaction evidence="8">
        <text>L-threonyl-[protein] + ATP = O-phospho-L-threonyl-[protein] + ADP + H(+)</text>
        <dbReference type="Rhea" id="RHEA:46608"/>
        <dbReference type="Rhea" id="RHEA-COMP:11060"/>
        <dbReference type="Rhea" id="RHEA-COMP:11605"/>
        <dbReference type="ChEBI" id="CHEBI:15378"/>
        <dbReference type="ChEBI" id="CHEBI:30013"/>
        <dbReference type="ChEBI" id="CHEBI:30616"/>
        <dbReference type="ChEBI" id="CHEBI:61977"/>
        <dbReference type="ChEBI" id="CHEBI:456216"/>
        <dbReference type="EC" id="2.7.11.1"/>
    </reaction>
</comment>
<keyword evidence="13" id="KW-1185">Reference proteome</keyword>
<dbReference type="Pfam" id="PF00069">
    <property type="entry name" value="Pkinase"/>
    <property type="match status" value="2"/>
</dbReference>
<evidence type="ECO:0000259" key="11">
    <source>
        <dbReference type="PROSITE" id="PS50011"/>
    </source>
</evidence>
<sequence>MATVIYNSPRPTFFTSTFHATTNPQNPRLHLSADPIHRASVVSGNQVMPDMTVTVEEHVEDGAANGSLPHAHAVDGIVKPSTFISNNESPTRSRRHPSVSETSMSNQYVAKLEDFELIRVLGKGCAGRVLLVKHTPMEGIHAMKAISKRSVLTHDELGHTLTEVSILRRFATQEPHNRFVSKLHYSFTDRENFYFVMEFYPGGDLATQMEIYGILGDHRTRFYAADITQGLEDLHRHGIIVRDLKPENILLNAKGHAVLADFGLSKEFPYRGEPKPVHVFTSPDQPGLPTWAGKGIGSYRMTGVGGGKLNIDKAYSFVGTSEYLSPEVVKRGEYSYAVDWWALGCIVLEGLIGRVPFRKAEDDPPMVLWNKILYEPWDDCFRDPKLARFAPDPVTYNFIDALLEKDPMRRITEPDWPTVQRGEYQDPHGLHIHPTAEYNTRYFPKLCLEEEPSVDMSTHDVREYGSGGKRTPMNDSALYKLECARYRKEIESFTWSRKEWDEASENESVSRTESIIEESIADEGESHVVDETAGYEESAFMPSLLSAKTPPVIKAPVYLDKTPLARPFTIPPENTPVPLATQLPAVMSNGPLSDAEQVPGTSKDSSSLTSLKLSTHVSDAVVRLSSSLTQLESIEKEEVIESPTMDTVLKEVEPLQEQNRYMDLKVSNSTELLVTDISVGVDEDFTTPRLPAKPLPSIPTEAKDTILPLIPAPPASSYKSNAMSIPAQPVPIPDTLRNIPQLHLTPTLLYNPNLKLPTDLPHSGLSASDVISIPSMPAGHATPRLLRRHLRRESEETVPLARLSVELHGTVTQLDDEGWEELGVDKEGIPTAPNGIATNSSFFKNFASSALRRKPSTLVSSSLRKQYGRDSDASSYGSSASPTKSEGRKSQRKLFASSKKGVESTKRALKGLKVFPRLKAISPEGNDKPTLTPLANPPTSFRIKPFNVKTSEESLEKKLKGEINVFYVSGSARRHTESGWFERHLKRSKPSSTITQHDNQAELNADTKIEEETQKKTQVSVVEGQGLAPRLELKESEPVVWGF</sequence>
<dbReference type="RefSeq" id="XP_066067637.1">
    <property type="nucleotide sequence ID" value="XM_066211540.1"/>
</dbReference>
<proteinExistence type="inferred from homology"/>
<organism evidence="12 13">
    <name type="scientific">Cryptococcus depauperatus CBS 7841</name>
    <dbReference type="NCBI Taxonomy" id="1295531"/>
    <lineage>
        <taxon>Eukaryota</taxon>
        <taxon>Fungi</taxon>
        <taxon>Dikarya</taxon>
        <taxon>Basidiomycota</taxon>
        <taxon>Agaricomycotina</taxon>
        <taxon>Tremellomycetes</taxon>
        <taxon>Tremellales</taxon>
        <taxon>Cryptococcaceae</taxon>
        <taxon>Cryptococcus</taxon>
    </lineage>
</organism>
<feature type="region of interest" description="Disordered" evidence="10">
    <location>
        <begin position="588"/>
        <end position="608"/>
    </location>
</feature>
<dbReference type="InterPro" id="IPR050236">
    <property type="entry name" value="Ser_Thr_kinase_AGC"/>
</dbReference>
<keyword evidence="5" id="KW-0547">Nucleotide-binding</keyword>
<evidence type="ECO:0000256" key="9">
    <source>
        <dbReference type="ARBA" id="ARBA00048679"/>
    </source>
</evidence>
<keyword evidence="6" id="KW-0418">Kinase</keyword>
<reference evidence="12" key="2">
    <citation type="journal article" date="2022" name="Elife">
        <title>Obligate sexual reproduction of a homothallic fungus closely related to the Cryptococcus pathogenic species complex.</title>
        <authorList>
            <person name="Passer A.R."/>
            <person name="Clancey S.A."/>
            <person name="Shea T."/>
            <person name="David-Palma M."/>
            <person name="Averette A.F."/>
            <person name="Boekhout T."/>
            <person name="Porcel B.M."/>
            <person name="Nowrousian M."/>
            <person name="Cuomo C.A."/>
            <person name="Sun S."/>
            <person name="Heitman J."/>
            <person name="Coelho M.A."/>
        </authorList>
    </citation>
    <scope>NUCLEOTIDE SEQUENCE</scope>
    <source>
        <strain evidence="12">CBS 7841</strain>
    </source>
</reference>
<dbReference type="GO" id="GO:0005524">
    <property type="term" value="F:ATP binding"/>
    <property type="evidence" value="ECO:0007669"/>
    <property type="project" value="UniProtKB-KW"/>
</dbReference>
<dbReference type="GeneID" id="91086324"/>
<dbReference type="Gene3D" id="1.10.510.10">
    <property type="entry name" value="Transferase(Phosphotransferase) domain 1"/>
    <property type="match status" value="1"/>
</dbReference>
<dbReference type="PANTHER" id="PTHR24356:SF390">
    <property type="entry name" value="PROTEIN KINASE C, BRAIN ISOZYME-RELATED"/>
    <property type="match status" value="1"/>
</dbReference>
<evidence type="ECO:0000313" key="12">
    <source>
        <dbReference type="EMBL" id="WVN86937.1"/>
    </source>
</evidence>
<dbReference type="KEGG" id="cdep:91086324"/>
<keyword evidence="3" id="KW-0723">Serine/threonine-protein kinase</keyword>
<dbReference type="GO" id="GO:0035556">
    <property type="term" value="P:intracellular signal transduction"/>
    <property type="evidence" value="ECO:0007669"/>
    <property type="project" value="TreeGrafter"/>
</dbReference>
<dbReference type="SMART" id="SM00220">
    <property type="entry name" value="S_TKc"/>
    <property type="match status" value="1"/>
</dbReference>
<dbReference type="SUPFAM" id="SSF56112">
    <property type="entry name" value="Protein kinase-like (PK-like)"/>
    <property type="match status" value="1"/>
</dbReference>
<dbReference type="GO" id="GO:0004674">
    <property type="term" value="F:protein serine/threonine kinase activity"/>
    <property type="evidence" value="ECO:0007669"/>
    <property type="project" value="UniProtKB-KW"/>
</dbReference>
<dbReference type="InterPro" id="IPR000719">
    <property type="entry name" value="Prot_kinase_dom"/>
</dbReference>
<feature type="region of interest" description="Disordered" evidence="10">
    <location>
        <begin position="855"/>
        <end position="901"/>
    </location>
</feature>
<dbReference type="AlphaFoldDB" id="A0AAJ8JRC2"/>
<dbReference type="FunFam" id="1.10.510.10:FF:000604">
    <property type="entry name" value="AGC protein kinase"/>
    <property type="match status" value="1"/>
</dbReference>
<evidence type="ECO:0000256" key="10">
    <source>
        <dbReference type="SAM" id="MobiDB-lite"/>
    </source>
</evidence>
<comment type="catalytic activity">
    <reaction evidence="9">
        <text>L-seryl-[protein] + ATP = O-phospho-L-seryl-[protein] + ADP + H(+)</text>
        <dbReference type="Rhea" id="RHEA:17989"/>
        <dbReference type="Rhea" id="RHEA-COMP:9863"/>
        <dbReference type="Rhea" id="RHEA-COMP:11604"/>
        <dbReference type="ChEBI" id="CHEBI:15378"/>
        <dbReference type="ChEBI" id="CHEBI:29999"/>
        <dbReference type="ChEBI" id="CHEBI:30616"/>
        <dbReference type="ChEBI" id="CHEBI:83421"/>
        <dbReference type="ChEBI" id="CHEBI:456216"/>
        <dbReference type="EC" id="2.7.11.1"/>
    </reaction>
</comment>